<evidence type="ECO:0000313" key="2">
    <source>
        <dbReference type="EMBL" id="MCF1592498.1"/>
    </source>
</evidence>
<comment type="caution">
    <text evidence="2">The sequence shown here is derived from an EMBL/GenBank/DDBJ whole genome shotgun (WGS) entry which is preliminary data.</text>
</comment>
<reference evidence="2" key="1">
    <citation type="submission" date="2022-01" db="EMBL/GenBank/DDBJ databases">
        <title>Draft Genome Sequences of Seven Type Strains of the Genus Streptomyces.</title>
        <authorList>
            <person name="Aziz S."/>
            <person name="Coretto E."/>
            <person name="Chronakova A."/>
            <person name="Sproer C."/>
            <person name="Huber K."/>
            <person name="Nouioui I."/>
            <person name="Gross H."/>
        </authorList>
    </citation>
    <scope>NUCLEOTIDE SEQUENCE</scope>
    <source>
        <strain evidence="2">DSM 103493</strain>
    </source>
</reference>
<proteinExistence type="predicted"/>
<dbReference type="Proteomes" id="UP001139384">
    <property type="component" value="Unassembled WGS sequence"/>
</dbReference>
<keyword evidence="3" id="KW-1185">Reference proteome</keyword>
<evidence type="ECO:0000313" key="3">
    <source>
        <dbReference type="Proteomes" id="UP001139384"/>
    </source>
</evidence>
<sequence length="155" mass="16568">MKDRTSTTADTKAVRGIESTSEQPVPTHPALPVRRRPGRLVVEYLGDLGPDTRHLDMVPTGTLVSASGTVTAVQVLGDGEDRRAIVTVTGTTGESAQCVVDTEHYLDLWSVCTEGVQVELSGKVRRPDANGMALIDILVFTSPDVRIEQAEVVSA</sequence>
<gene>
    <name evidence="2" type="ORF">L0P92_02790</name>
</gene>
<feature type="compositionally biased region" description="Polar residues" evidence="1">
    <location>
        <begin position="1"/>
        <end position="10"/>
    </location>
</feature>
<dbReference type="RefSeq" id="WP_176188266.1">
    <property type="nucleotide sequence ID" value="NZ_JAKEIP010000005.1"/>
</dbReference>
<dbReference type="AlphaFoldDB" id="A0A9X1TQE3"/>
<feature type="region of interest" description="Disordered" evidence="1">
    <location>
        <begin position="1"/>
        <end position="32"/>
    </location>
</feature>
<evidence type="ECO:0000256" key="1">
    <source>
        <dbReference type="SAM" id="MobiDB-lite"/>
    </source>
</evidence>
<dbReference type="EMBL" id="JAKEIP010000005">
    <property type="protein sequence ID" value="MCF1592498.1"/>
    <property type="molecule type" value="Genomic_DNA"/>
</dbReference>
<accession>A0A9X1TQE3</accession>
<name>A0A9X1TQE3_STRM4</name>
<organism evidence="2 3">
    <name type="scientific">Streptomyces muensis</name>
    <dbReference type="NCBI Taxonomy" id="1077944"/>
    <lineage>
        <taxon>Bacteria</taxon>
        <taxon>Bacillati</taxon>
        <taxon>Actinomycetota</taxon>
        <taxon>Actinomycetes</taxon>
        <taxon>Kitasatosporales</taxon>
        <taxon>Streptomycetaceae</taxon>
        <taxon>Streptomyces</taxon>
    </lineage>
</organism>
<protein>
    <submittedName>
        <fullName evidence="2">Uncharacterized protein</fullName>
    </submittedName>
</protein>